<keyword evidence="3 7" id="KW-1133">Transmembrane helix</keyword>
<evidence type="ECO:0000259" key="8">
    <source>
        <dbReference type="Pfam" id="PF04116"/>
    </source>
</evidence>
<feature type="transmembrane region" description="Helical" evidence="7">
    <location>
        <begin position="139"/>
        <end position="161"/>
    </location>
</feature>
<keyword evidence="5" id="KW-0443">Lipid metabolism</keyword>
<reference evidence="9 10" key="1">
    <citation type="submission" date="2020-12" db="EMBL/GenBank/DDBJ databases">
        <title>Bacterial novel species Pedobacter sp. SD-b isolated from soil.</title>
        <authorList>
            <person name="Jung H.-Y."/>
        </authorList>
    </citation>
    <scope>NUCLEOTIDE SEQUENCE [LARGE SCALE GENOMIC DNA]</scope>
    <source>
        <strain evidence="9 10">SD-b</strain>
    </source>
</reference>
<evidence type="ECO:0000313" key="9">
    <source>
        <dbReference type="EMBL" id="MBK0383680.1"/>
    </source>
</evidence>
<sequence length="296" mass="35111">MLFENSRSLSVVILFSMVIILSIVEMYYSYSKDLKLYQKKDTLTNIYLMVAAFLVNLATQGASLFVLDFFYRFRFFEIENIVLYYLLLFVAQDFLYWALHALGHFSRFFWAIHVTHHSSNHFNITTGFRSTVFEPLYRMIFYIPLPLMGFQVVDVLFIYLLTQMYGNIIHTQTVIKFPNWFEYLFVTPSHHRVHHASNIKYLDKNMGMVLIIWDRWFGTFQKEMPEEKVIFGITKPPVNDGLIETIFHEFKNIKEDLDKSPSLNDKLKYIFYAPGWSHDGSSQTARVMQRELKDSI</sequence>
<dbReference type="InterPro" id="IPR051689">
    <property type="entry name" value="Sterol_desaturase/TMEM195"/>
</dbReference>
<comment type="caution">
    <text evidence="9">The sequence shown here is derived from an EMBL/GenBank/DDBJ whole genome shotgun (WGS) entry which is preliminary data.</text>
</comment>
<keyword evidence="10" id="KW-1185">Reference proteome</keyword>
<evidence type="ECO:0000256" key="7">
    <source>
        <dbReference type="SAM" id="Phobius"/>
    </source>
</evidence>
<feature type="transmembrane region" description="Helical" evidence="7">
    <location>
        <begin position="46"/>
        <end position="70"/>
    </location>
</feature>
<feature type="transmembrane region" description="Helical" evidence="7">
    <location>
        <begin position="82"/>
        <end position="99"/>
    </location>
</feature>
<dbReference type="Pfam" id="PF04116">
    <property type="entry name" value="FA_hydroxylase"/>
    <property type="match status" value="1"/>
</dbReference>
<keyword evidence="2 7" id="KW-0812">Transmembrane</keyword>
<evidence type="ECO:0000256" key="5">
    <source>
        <dbReference type="ARBA" id="ARBA00023098"/>
    </source>
</evidence>
<comment type="subcellular location">
    <subcellularLocation>
        <location evidence="1">Endomembrane system</location>
        <topology evidence="1">Multi-pass membrane protein</topology>
    </subcellularLocation>
</comment>
<feature type="transmembrane region" description="Helical" evidence="7">
    <location>
        <begin position="12"/>
        <end position="30"/>
    </location>
</feature>
<dbReference type="EMBL" id="JAEHFY010000016">
    <property type="protein sequence ID" value="MBK0383680.1"/>
    <property type="molecule type" value="Genomic_DNA"/>
</dbReference>
<evidence type="ECO:0000256" key="1">
    <source>
        <dbReference type="ARBA" id="ARBA00004127"/>
    </source>
</evidence>
<name>A0ABS1BLB2_9SPHI</name>
<dbReference type="PANTHER" id="PTHR21624">
    <property type="entry name" value="STEROL DESATURASE-RELATED PROTEIN"/>
    <property type="match status" value="1"/>
</dbReference>
<feature type="domain" description="Fatty acid hydroxylase" evidence="8">
    <location>
        <begin position="86"/>
        <end position="219"/>
    </location>
</feature>
<organism evidence="9 10">
    <name type="scientific">Pedobacter segetis</name>
    <dbReference type="NCBI Taxonomy" id="2793069"/>
    <lineage>
        <taxon>Bacteria</taxon>
        <taxon>Pseudomonadati</taxon>
        <taxon>Bacteroidota</taxon>
        <taxon>Sphingobacteriia</taxon>
        <taxon>Sphingobacteriales</taxon>
        <taxon>Sphingobacteriaceae</taxon>
        <taxon>Pedobacter</taxon>
    </lineage>
</organism>
<evidence type="ECO:0000313" key="10">
    <source>
        <dbReference type="Proteomes" id="UP000660024"/>
    </source>
</evidence>
<evidence type="ECO:0000256" key="6">
    <source>
        <dbReference type="ARBA" id="ARBA00023136"/>
    </source>
</evidence>
<dbReference type="Proteomes" id="UP000660024">
    <property type="component" value="Unassembled WGS sequence"/>
</dbReference>
<dbReference type="InterPro" id="IPR006694">
    <property type="entry name" value="Fatty_acid_hydroxylase"/>
</dbReference>
<gene>
    <name evidence="9" type="ORF">I5M32_11990</name>
</gene>
<keyword evidence="6 7" id="KW-0472">Membrane</keyword>
<protein>
    <submittedName>
        <fullName evidence="9">Sterol desaturase family protein</fullName>
    </submittedName>
</protein>
<proteinExistence type="predicted"/>
<evidence type="ECO:0000256" key="4">
    <source>
        <dbReference type="ARBA" id="ARBA00023002"/>
    </source>
</evidence>
<dbReference type="PANTHER" id="PTHR21624:SF1">
    <property type="entry name" value="ALKYLGLYCEROL MONOOXYGENASE"/>
    <property type="match status" value="1"/>
</dbReference>
<evidence type="ECO:0000256" key="3">
    <source>
        <dbReference type="ARBA" id="ARBA00022989"/>
    </source>
</evidence>
<evidence type="ECO:0000256" key="2">
    <source>
        <dbReference type="ARBA" id="ARBA00022692"/>
    </source>
</evidence>
<keyword evidence="4" id="KW-0560">Oxidoreductase</keyword>
<accession>A0ABS1BLB2</accession>